<dbReference type="EMBL" id="CP046920">
    <property type="protein sequence ID" value="QIM47388.1"/>
    <property type="molecule type" value="Genomic_DNA"/>
</dbReference>
<dbReference type="AlphaFoldDB" id="A0A6G8I2V2"/>
<name>A0A6G8I2V2_9STRE</name>
<dbReference type="Gene3D" id="2.60.40.10">
    <property type="entry name" value="Immunoglobulins"/>
    <property type="match status" value="2"/>
</dbReference>
<evidence type="ECO:0000256" key="2">
    <source>
        <dbReference type="ARBA" id="ARBA00022525"/>
    </source>
</evidence>
<feature type="transmembrane region" description="Helical" evidence="5">
    <location>
        <begin position="596"/>
        <end position="616"/>
    </location>
</feature>
<evidence type="ECO:0000256" key="5">
    <source>
        <dbReference type="SAM" id="Phobius"/>
    </source>
</evidence>
<dbReference type="PROSITE" id="PS50847">
    <property type="entry name" value="GRAM_POS_ANCHORING"/>
    <property type="match status" value="1"/>
</dbReference>
<accession>A0A6G8I2V2</accession>
<keyword evidence="3 6" id="KW-0732">Signal</keyword>
<feature type="domain" description="Gram-positive cocci surface proteins LPxTG" evidence="7">
    <location>
        <begin position="589"/>
        <end position="625"/>
    </location>
</feature>
<evidence type="ECO:0000256" key="3">
    <source>
        <dbReference type="ARBA" id="ARBA00022729"/>
    </source>
</evidence>
<reference evidence="8 9" key="1">
    <citation type="submission" date="2019-12" db="EMBL/GenBank/DDBJ databases">
        <title>Complete genome sequence of Streptococcus sp. CNU G2 isolated frome Bos taurus coreanae.</title>
        <authorList>
            <person name="Park S.Y."/>
            <person name="Kim J.H."/>
            <person name="Seo S.W."/>
        </authorList>
    </citation>
    <scope>NUCLEOTIDE SEQUENCE [LARGE SCALE GENOMIC DNA]</scope>
    <source>
        <strain evidence="8 9">CNU G2</strain>
        <plasmid evidence="9">p_cnu_g2</plasmid>
    </source>
</reference>
<dbReference type="InterPro" id="IPR041033">
    <property type="entry name" value="SpaA_PFL_dom_1"/>
</dbReference>
<dbReference type="InterPro" id="IPR019931">
    <property type="entry name" value="LPXTG_anchor"/>
</dbReference>
<evidence type="ECO:0000313" key="8">
    <source>
        <dbReference type="EMBL" id="QIM47388.1"/>
    </source>
</evidence>
<dbReference type="NCBIfam" id="TIGR04226">
    <property type="entry name" value="RrgB_K2N_iso_D2"/>
    <property type="match status" value="1"/>
</dbReference>
<sequence>MKISKVISLSAAALTLATLATSANISADTTDVIDTSRAASLTIHKYDETAAVDAGVDLNQFTSNGKANASAESSLANFGIRDVQFSYMKVGDIRTKSDNGKMGLLYDIPAELAKILNVTSKRADGYFTSTELNTALATILQNNTASKDKLENYFNSSNKKTAMALTDAYGLAKATELAQGLYLVVETKVPSNVNTTTDPFFVSLPMTDAEGDNWFYDVNVYPKNQTSLPTLDKKVRQHDDFTLKNKTAAYADTATASAGDTLDYTLISKLPKITSTSTYLKEYNFADEITNGMTYNKDVTIHFYNTKEEAEANDTSKAIKSWSATTDKAGKSEASDKFTTSFSSGAKTNKMTVNTTAAGLSEIDPSLSEKYMVVSYSATVQSDNKLVLGDNGNDNTATLSWKRTSENSTDTLEDKARVYSFGIDLKKEFDAKKDGTKGDPTQVQFVLQNKTDGHYITAKKDSAGDYYVTDNAKATKESEGAKFSPSEDGSLHIYGLEADTYVLTEIKSDKGYQLLKSPIEVSITSTLDTIVPSQSTLYDKKKADTAISTVAGNRASAKVDGKTATMEAVANSNNGAVSVTVTNTPGFTLPKTGGKGTVICTIAGAVVASAVVALMVRKRKEEKEA</sequence>
<dbReference type="RefSeq" id="WP_157328576.1">
    <property type="nucleotide sequence ID" value="NZ_CP046920.1"/>
</dbReference>
<dbReference type="NCBIfam" id="TIGR01167">
    <property type="entry name" value="LPXTG_anchor"/>
    <property type="match status" value="1"/>
</dbReference>
<dbReference type="KEGG" id="srum:GPZ88_09935"/>
<evidence type="ECO:0000256" key="1">
    <source>
        <dbReference type="ARBA" id="ARBA00022512"/>
    </source>
</evidence>
<geneLocation type="plasmid" evidence="9">
    <name>p_cnu_g2</name>
</geneLocation>
<dbReference type="NCBIfam" id="NF033902">
    <property type="entry name" value="iso_D2_wall_anc"/>
    <property type="match status" value="1"/>
</dbReference>
<keyword evidence="4" id="KW-0572">Peptidoglycan-anchor</keyword>
<organism evidence="8 9">
    <name type="scientific">Streptococcus ruminicola</name>
    <dbReference type="NCBI Taxonomy" id="2686210"/>
    <lineage>
        <taxon>Bacteria</taxon>
        <taxon>Bacillati</taxon>
        <taxon>Bacillota</taxon>
        <taxon>Bacilli</taxon>
        <taxon>Lactobacillales</taxon>
        <taxon>Streptococcaceae</taxon>
        <taxon>Streptococcus</taxon>
    </lineage>
</organism>
<keyword evidence="5" id="KW-0472">Membrane</keyword>
<dbReference type="Pfam" id="PF16555">
    <property type="entry name" value="GramPos_pilinD1"/>
    <property type="match status" value="1"/>
</dbReference>
<dbReference type="InterPro" id="IPR032364">
    <property type="entry name" value="GramPos_pilinD1_N"/>
</dbReference>
<dbReference type="Proteomes" id="UP000503166">
    <property type="component" value="Plasmid p_CNU_G2"/>
</dbReference>
<keyword evidence="5" id="KW-1133">Transmembrane helix</keyword>
<evidence type="ECO:0000256" key="4">
    <source>
        <dbReference type="ARBA" id="ARBA00023088"/>
    </source>
</evidence>
<keyword evidence="1" id="KW-0134">Cell wall</keyword>
<dbReference type="Pfam" id="PF17802">
    <property type="entry name" value="SpaA"/>
    <property type="match status" value="1"/>
</dbReference>
<keyword evidence="8" id="KW-0614">Plasmid</keyword>
<feature type="chain" id="PRO_5026042818" evidence="6">
    <location>
        <begin position="28"/>
        <end position="625"/>
    </location>
</feature>
<protein>
    <submittedName>
        <fullName evidence="8">SpaH/EbpB family LPXTG-anchored major pilin</fullName>
    </submittedName>
</protein>
<dbReference type="Pfam" id="PF00746">
    <property type="entry name" value="Gram_pos_anchor"/>
    <property type="match status" value="1"/>
</dbReference>
<keyword evidence="5" id="KW-0812">Transmembrane</keyword>
<dbReference type="Gene3D" id="2.60.40.740">
    <property type="match status" value="1"/>
</dbReference>
<proteinExistence type="predicted"/>
<gene>
    <name evidence="8" type="ORF">GPZ88_09935</name>
</gene>
<keyword evidence="2" id="KW-0964">Secreted</keyword>
<dbReference type="InterPro" id="IPR026466">
    <property type="entry name" value="Fim_isopep_form_D2_dom"/>
</dbReference>
<evidence type="ECO:0000313" key="9">
    <source>
        <dbReference type="Proteomes" id="UP000503166"/>
    </source>
</evidence>
<evidence type="ECO:0000256" key="6">
    <source>
        <dbReference type="SAM" id="SignalP"/>
    </source>
</evidence>
<dbReference type="InterPro" id="IPR013783">
    <property type="entry name" value="Ig-like_fold"/>
</dbReference>
<dbReference type="InterPro" id="IPR048052">
    <property type="entry name" value="FM1-like"/>
</dbReference>
<feature type="signal peptide" evidence="6">
    <location>
        <begin position="1"/>
        <end position="27"/>
    </location>
</feature>
<evidence type="ECO:0000259" key="7">
    <source>
        <dbReference type="PROSITE" id="PS50847"/>
    </source>
</evidence>